<dbReference type="EMBL" id="PCVY01000043">
    <property type="protein sequence ID" value="PIQ86458.1"/>
    <property type="molecule type" value="Genomic_DNA"/>
</dbReference>
<evidence type="ECO:0000313" key="3">
    <source>
        <dbReference type="EMBL" id="PIQ86458.1"/>
    </source>
</evidence>
<accession>A0A2H0LQ07</accession>
<comment type="similarity">
    <text evidence="2">Belongs to the ScpA family.</text>
</comment>
<protein>
    <recommendedName>
        <fullName evidence="1 2">Segregation and condensation protein A</fullName>
    </recommendedName>
</protein>
<comment type="caution">
    <text evidence="3">The sequence shown here is derived from an EMBL/GenBank/DDBJ whole genome shotgun (WGS) entry which is preliminary data.</text>
</comment>
<keyword evidence="2" id="KW-0131">Cell cycle</keyword>
<dbReference type="HAMAP" id="MF_01805">
    <property type="entry name" value="ScpA"/>
    <property type="match status" value="1"/>
</dbReference>
<dbReference type="PANTHER" id="PTHR33969">
    <property type="entry name" value="SEGREGATION AND CONDENSATION PROTEIN A"/>
    <property type="match status" value="1"/>
</dbReference>
<evidence type="ECO:0000313" key="4">
    <source>
        <dbReference type="Proteomes" id="UP000230859"/>
    </source>
</evidence>
<evidence type="ECO:0000256" key="1">
    <source>
        <dbReference type="ARBA" id="ARBA00044777"/>
    </source>
</evidence>
<keyword evidence="2" id="KW-0132">Cell division</keyword>
<name>A0A2H0LQ07_9BACT</name>
<dbReference type="Gene3D" id="6.10.250.2410">
    <property type="match status" value="1"/>
</dbReference>
<evidence type="ECO:0000256" key="2">
    <source>
        <dbReference type="HAMAP-Rule" id="MF_01805"/>
    </source>
</evidence>
<dbReference type="InterPro" id="IPR003768">
    <property type="entry name" value="ScpA"/>
</dbReference>
<dbReference type="PANTHER" id="PTHR33969:SF2">
    <property type="entry name" value="SEGREGATION AND CONDENSATION PROTEIN A"/>
    <property type="match status" value="1"/>
</dbReference>
<dbReference type="InterPro" id="IPR023093">
    <property type="entry name" value="ScpA-like_C"/>
</dbReference>
<comment type="subcellular location">
    <subcellularLocation>
        <location evidence="2">Cytoplasm</location>
    </subcellularLocation>
    <text evidence="2">Associated with two foci at the outer edges of the nucleoid region in young cells, and at four foci within both cell halves in older cells.</text>
</comment>
<dbReference type="GO" id="GO:0051301">
    <property type="term" value="P:cell division"/>
    <property type="evidence" value="ECO:0007669"/>
    <property type="project" value="UniProtKB-KW"/>
</dbReference>
<dbReference type="AlphaFoldDB" id="A0A2H0LQ07"/>
<dbReference type="GO" id="GO:0007059">
    <property type="term" value="P:chromosome segregation"/>
    <property type="evidence" value="ECO:0007669"/>
    <property type="project" value="UniProtKB-UniRule"/>
</dbReference>
<sequence>MDNLDQNQPDNTRVPQAYDPLQVKIAAYEGPLELLLDLIKKNEMDIYHIEISLITKQYLEHLAQMKALNLEIAGEFLVMAATLIYIKSKMLLPNETLEDDEEGTDPREELVRKLLEYQAFKEAAKSLESMESERSRIFTRQLSDYYLKNLSPEDAGIDTFSADLYDLLQAFHSVLSQVPKIKFHEVYEEIISIEEKIDYIKQRLNTEAVVSFRQLFGEKFTRNEVIATFLALLEIVRSKFARVKQSESFGEINIERVTSS</sequence>
<gene>
    <name evidence="2" type="primary">scpA</name>
    <name evidence="3" type="ORF">COV74_04595</name>
</gene>
<comment type="subunit">
    <text evidence="2">Component of a cohesin-like complex composed of ScpA, ScpB and the Smc homodimer, in which ScpA and ScpB bind to the head domain of Smc. The presence of the three proteins is required for the association of the complex with DNA.</text>
</comment>
<keyword evidence="2" id="KW-0963">Cytoplasm</keyword>
<organism evidence="3 4">
    <name type="scientific">Candidatus Abzuiibacterium crystallinum</name>
    <dbReference type="NCBI Taxonomy" id="1974748"/>
    <lineage>
        <taxon>Bacteria</taxon>
        <taxon>Pseudomonadati</taxon>
        <taxon>Candidatus Omnitrophota</taxon>
        <taxon>Candidatus Abzuiibacterium</taxon>
    </lineage>
</organism>
<keyword evidence="2" id="KW-0159">Chromosome partition</keyword>
<dbReference type="Gene3D" id="1.10.10.580">
    <property type="entry name" value="Structural maintenance of chromosome 1. Chain E"/>
    <property type="match status" value="1"/>
</dbReference>
<comment type="function">
    <text evidence="2">Participates in chromosomal partition during cell division. May act via the formation of a condensin-like complex containing Smc and ScpB that pull DNA away from mid-cell into both cell halves.</text>
</comment>
<dbReference type="Pfam" id="PF02616">
    <property type="entry name" value="SMC_ScpA"/>
    <property type="match status" value="1"/>
</dbReference>
<dbReference type="Proteomes" id="UP000230859">
    <property type="component" value="Unassembled WGS sequence"/>
</dbReference>
<reference evidence="3 4" key="1">
    <citation type="submission" date="2017-09" db="EMBL/GenBank/DDBJ databases">
        <title>Depth-based differentiation of microbial function through sediment-hosted aquifers and enrichment of novel symbionts in the deep terrestrial subsurface.</title>
        <authorList>
            <person name="Probst A.J."/>
            <person name="Ladd B."/>
            <person name="Jarett J.K."/>
            <person name="Geller-Mcgrath D.E."/>
            <person name="Sieber C.M."/>
            <person name="Emerson J.B."/>
            <person name="Anantharaman K."/>
            <person name="Thomas B.C."/>
            <person name="Malmstrom R."/>
            <person name="Stieglmeier M."/>
            <person name="Klingl A."/>
            <person name="Woyke T."/>
            <person name="Ryan C.M."/>
            <person name="Banfield J.F."/>
        </authorList>
    </citation>
    <scope>NUCLEOTIDE SEQUENCE [LARGE SCALE GENOMIC DNA]</scope>
    <source>
        <strain evidence="3">CG11_big_fil_rev_8_21_14_0_20_45_26</strain>
    </source>
</reference>
<dbReference type="GO" id="GO:0006260">
    <property type="term" value="P:DNA replication"/>
    <property type="evidence" value="ECO:0007669"/>
    <property type="project" value="UniProtKB-UniRule"/>
</dbReference>
<proteinExistence type="inferred from homology"/>
<dbReference type="GO" id="GO:0005737">
    <property type="term" value="C:cytoplasm"/>
    <property type="evidence" value="ECO:0007669"/>
    <property type="project" value="UniProtKB-SubCell"/>
</dbReference>